<comment type="caution">
    <text evidence="1">The sequence shown here is derived from an EMBL/GenBank/DDBJ whole genome shotgun (WGS) entry which is preliminary data.</text>
</comment>
<proteinExistence type="predicted"/>
<dbReference type="EMBL" id="QJKJ01002483">
    <property type="protein sequence ID" value="RDY02667.1"/>
    <property type="molecule type" value="Genomic_DNA"/>
</dbReference>
<evidence type="ECO:0000313" key="2">
    <source>
        <dbReference type="Proteomes" id="UP000257109"/>
    </source>
</evidence>
<evidence type="ECO:0000313" key="1">
    <source>
        <dbReference type="EMBL" id="RDY02667.1"/>
    </source>
</evidence>
<feature type="non-terminal residue" evidence="1">
    <location>
        <position position="1"/>
    </location>
</feature>
<dbReference type="OrthoDB" id="1414623at2759"/>
<reference evidence="1" key="1">
    <citation type="submission" date="2018-05" db="EMBL/GenBank/DDBJ databases">
        <title>Draft genome of Mucuna pruriens seed.</title>
        <authorList>
            <person name="Nnadi N.E."/>
            <person name="Vos R."/>
            <person name="Hasami M.H."/>
            <person name="Devisetty U.K."/>
            <person name="Aguiy J.C."/>
        </authorList>
    </citation>
    <scope>NUCLEOTIDE SEQUENCE [LARGE SCALE GENOMIC DNA]</scope>
    <source>
        <strain evidence="1">JCA_2017</strain>
    </source>
</reference>
<protein>
    <recommendedName>
        <fullName evidence="3">Copia protein</fullName>
    </recommendedName>
</protein>
<dbReference type="AlphaFoldDB" id="A0A371HIP1"/>
<dbReference type="PANTHER" id="PTHR11439">
    <property type="entry name" value="GAG-POL-RELATED RETROTRANSPOSON"/>
    <property type="match status" value="1"/>
</dbReference>
<dbReference type="PANTHER" id="PTHR11439:SF467">
    <property type="entry name" value="INTEGRASE CATALYTIC DOMAIN-CONTAINING PROTEIN"/>
    <property type="match status" value="1"/>
</dbReference>
<keyword evidence="2" id="KW-1185">Reference proteome</keyword>
<evidence type="ECO:0008006" key="3">
    <source>
        <dbReference type="Google" id="ProtNLM"/>
    </source>
</evidence>
<dbReference type="CDD" id="cd09272">
    <property type="entry name" value="RNase_HI_RT_Ty1"/>
    <property type="match status" value="1"/>
</dbReference>
<accession>A0A371HIP1</accession>
<organism evidence="1 2">
    <name type="scientific">Mucuna pruriens</name>
    <name type="common">Velvet bean</name>
    <name type="synonym">Dolichos pruriens</name>
    <dbReference type="NCBI Taxonomy" id="157652"/>
    <lineage>
        <taxon>Eukaryota</taxon>
        <taxon>Viridiplantae</taxon>
        <taxon>Streptophyta</taxon>
        <taxon>Embryophyta</taxon>
        <taxon>Tracheophyta</taxon>
        <taxon>Spermatophyta</taxon>
        <taxon>Magnoliopsida</taxon>
        <taxon>eudicotyledons</taxon>
        <taxon>Gunneridae</taxon>
        <taxon>Pentapetalae</taxon>
        <taxon>rosids</taxon>
        <taxon>fabids</taxon>
        <taxon>Fabales</taxon>
        <taxon>Fabaceae</taxon>
        <taxon>Papilionoideae</taxon>
        <taxon>50 kb inversion clade</taxon>
        <taxon>NPAAA clade</taxon>
        <taxon>indigoferoid/millettioid clade</taxon>
        <taxon>Phaseoleae</taxon>
        <taxon>Mucuna</taxon>
    </lineage>
</organism>
<dbReference type="STRING" id="157652.A0A371HIP1"/>
<sequence length="188" mass="21852">MKLCNTYVAPIQKVSQNDKQKAKIENVSYAFAIGSLMYVQVCTCPDIAFVISTKEHLLTYKRSTNLEVIGYFDSDYGSCLDDHKFISGYFLCWQEELFLGKTLTTTSTMEVEYVACYKVTRQAVWLRNFIFGFYLVESISKPLTIYCNNFIVVCFSHLISNICLLERRLKSSKLLFSIYLHNSWWKIP</sequence>
<name>A0A371HIP1_MUCPR</name>
<dbReference type="Proteomes" id="UP000257109">
    <property type="component" value="Unassembled WGS sequence"/>
</dbReference>
<gene>
    <name evidence="1" type="ORF">CR513_13846</name>
</gene>